<accession>A0A8J6F7I1</accession>
<dbReference type="GO" id="GO:0005524">
    <property type="term" value="F:ATP binding"/>
    <property type="evidence" value="ECO:0007669"/>
    <property type="project" value="UniProtKB-KW"/>
</dbReference>
<evidence type="ECO:0000256" key="6">
    <source>
        <dbReference type="ARBA" id="ARBA00022777"/>
    </source>
</evidence>
<dbReference type="PANTHER" id="PTHR12755:SF3">
    <property type="entry name" value="POLYNUCLEOTIDE 5'-HYDROXYL-KINASE NOL9"/>
    <property type="match status" value="1"/>
</dbReference>
<evidence type="ECO:0000259" key="12">
    <source>
        <dbReference type="Pfam" id="PF24419"/>
    </source>
</evidence>
<evidence type="ECO:0000313" key="15">
    <source>
        <dbReference type="Proteomes" id="UP000770717"/>
    </source>
</evidence>
<keyword evidence="3" id="KW-0698">rRNA processing</keyword>
<comment type="similarity">
    <text evidence="2">Belongs to the Clp1 family. NOL9/GRC3 subfamily.</text>
</comment>
<dbReference type="GO" id="GO:0005730">
    <property type="term" value="C:nucleolus"/>
    <property type="evidence" value="ECO:0007669"/>
    <property type="project" value="UniProtKB-SubCell"/>
</dbReference>
<evidence type="ECO:0000256" key="10">
    <source>
        <dbReference type="SAM" id="MobiDB-lite"/>
    </source>
</evidence>
<evidence type="ECO:0000256" key="4">
    <source>
        <dbReference type="ARBA" id="ARBA00022679"/>
    </source>
</evidence>
<keyword evidence="4" id="KW-0808">Transferase</keyword>
<evidence type="ECO:0000259" key="11">
    <source>
        <dbReference type="Pfam" id="PF16575"/>
    </source>
</evidence>
<keyword evidence="6" id="KW-0418">Kinase</keyword>
<dbReference type="InterPro" id="IPR032319">
    <property type="entry name" value="CLP1_P"/>
</dbReference>
<dbReference type="PANTHER" id="PTHR12755">
    <property type="entry name" value="CLEAVAGE/POLYADENYLATION FACTOR IA SUBUNIT CLP1P"/>
    <property type="match status" value="1"/>
</dbReference>
<dbReference type="Pfam" id="PF25467">
    <property type="entry name" value="NOL9_C"/>
    <property type="match status" value="1"/>
</dbReference>
<dbReference type="InterPro" id="IPR027417">
    <property type="entry name" value="P-loop_NTPase"/>
</dbReference>
<dbReference type="AlphaFoldDB" id="A0A8J6F7I1"/>
<organism evidence="14 15">
    <name type="scientific">Eleutherodactylus coqui</name>
    <name type="common">Puerto Rican coqui</name>
    <dbReference type="NCBI Taxonomy" id="57060"/>
    <lineage>
        <taxon>Eukaryota</taxon>
        <taxon>Metazoa</taxon>
        <taxon>Chordata</taxon>
        <taxon>Craniata</taxon>
        <taxon>Vertebrata</taxon>
        <taxon>Euteleostomi</taxon>
        <taxon>Amphibia</taxon>
        <taxon>Batrachia</taxon>
        <taxon>Anura</taxon>
        <taxon>Neobatrachia</taxon>
        <taxon>Hyloidea</taxon>
        <taxon>Eleutherodactylidae</taxon>
        <taxon>Eleutherodactylinae</taxon>
        <taxon>Eleutherodactylus</taxon>
        <taxon>Eleutherodactylus</taxon>
    </lineage>
</organism>
<evidence type="ECO:0000256" key="9">
    <source>
        <dbReference type="ARBA" id="ARBA00071212"/>
    </source>
</evidence>
<dbReference type="InterPro" id="IPR045116">
    <property type="entry name" value="Clp1/Grc3"/>
</dbReference>
<feature type="domain" description="NOL9 C-terminal" evidence="13">
    <location>
        <begin position="488"/>
        <end position="588"/>
    </location>
</feature>
<keyword evidence="8" id="KW-0539">Nucleus</keyword>
<evidence type="ECO:0000256" key="1">
    <source>
        <dbReference type="ARBA" id="ARBA00004604"/>
    </source>
</evidence>
<evidence type="ECO:0000259" key="13">
    <source>
        <dbReference type="Pfam" id="PF25467"/>
    </source>
</evidence>
<comment type="caution">
    <text evidence="14">The sequence shown here is derived from an EMBL/GenBank/DDBJ whole genome shotgun (WGS) entry which is preliminary data.</text>
</comment>
<sequence length="631" mass="70187">MKQRPATARPGPVYKIRPGKSGSVKNRHALSERCKLAAASSEAPRPSTSACQESPEPGALLVEEGVCVTVLQPGEKLAFVGKCVLTCLYGSVRVLGLTIKSSEVPYELFSPKTHAPLAIEGVKQKKKCKTRKEVRAEARVRLRAYLSVDCRRKVLKNFKPSCSILLLERLEDTAVNYILSHPEYARIFGTKLKKNTDSAPSDPVLHSIGVHLCDPETAVTISADAASAAQQLVSACLEEDNGCPVILVCGPKDVGKSTYNRYLINQLLQHIPCIEYLDCDLGQTEFTPPGCISLISITKPVLGPPFTQQRDPHKMVYFGETSCEQDMERFIESVKYIITSYKRDQPLIINTMGWVRGFGLLLLIDLIHLLSPSHIVQMSTRDSVMEPLTPQYIKNTAGFMTKAQSQAQRKSRSLEFLDEEELDYSEQLYPRAPGDHHLIQIESNFTGAGDTDNMLCHNWILRDLAMLGYISKLQQFDPDQIIPLNGLLPYEVPFNKVALRVMHADVAPSHIMYSANASWVGLCHILDDIHSQSNGPVLLTQVPICDCLGFGIIRGVNMAKKVYHILSPLPPETLRVVNCLLIGNISIPHSIFKHQPGVEGDLPYVTTEYDFSIYGSGKLKLNRHLKRREHL</sequence>
<feature type="domain" description="NOL9 N-terminal" evidence="12">
    <location>
        <begin position="63"/>
        <end position="207"/>
    </location>
</feature>
<dbReference type="GO" id="GO:0051731">
    <property type="term" value="F:polynucleotide 5'-hydroxyl-kinase activity"/>
    <property type="evidence" value="ECO:0007669"/>
    <property type="project" value="InterPro"/>
</dbReference>
<evidence type="ECO:0000256" key="2">
    <source>
        <dbReference type="ARBA" id="ARBA00011003"/>
    </source>
</evidence>
<dbReference type="Pfam" id="PF24419">
    <property type="entry name" value="Cupin_NOL9"/>
    <property type="match status" value="1"/>
</dbReference>
<evidence type="ECO:0000256" key="8">
    <source>
        <dbReference type="ARBA" id="ARBA00023242"/>
    </source>
</evidence>
<name>A0A8J6F7I1_ELECQ</name>
<reference evidence="14" key="1">
    <citation type="thesis" date="2020" institute="ProQuest LLC" country="789 East Eisenhower Parkway, Ann Arbor, MI, USA">
        <title>Comparative Genomics and Chromosome Evolution.</title>
        <authorList>
            <person name="Mudd A.B."/>
        </authorList>
    </citation>
    <scope>NUCLEOTIDE SEQUENCE</scope>
    <source>
        <strain evidence="14">HN-11 Male</strain>
        <tissue evidence="14">Kidney and liver</tissue>
    </source>
</reference>
<gene>
    <name evidence="14" type="ORF">GDO78_010946</name>
</gene>
<protein>
    <recommendedName>
        <fullName evidence="9">Polynucleotide 5'-hydroxyl-kinase NOL9</fullName>
    </recommendedName>
</protein>
<evidence type="ECO:0000256" key="5">
    <source>
        <dbReference type="ARBA" id="ARBA00022741"/>
    </source>
</evidence>
<dbReference type="InterPro" id="IPR057570">
    <property type="entry name" value="NOL9_C"/>
</dbReference>
<dbReference type="EMBL" id="WNTK01000006">
    <property type="protein sequence ID" value="KAG9481991.1"/>
    <property type="molecule type" value="Genomic_DNA"/>
</dbReference>
<dbReference type="GO" id="GO:0000448">
    <property type="term" value="P:cleavage in ITS2 between 5.8S rRNA and LSU-rRNA of tricistronic rRNA transcript (SSU-rRNA, 5.8S rRNA, LSU-rRNA)"/>
    <property type="evidence" value="ECO:0007669"/>
    <property type="project" value="TreeGrafter"/>
</dbReference>
<dbReference type="Gene3D" id="3.40.50.300">
    <property type="entry name" value="P-loop containing nucleotide triphosphate hydrolases"/>
    <property type="match status" value="1"/>
</dbReference>
<keyword evidence="5" id="KW-0547">Nucleotide-binding</keyword>
<evidence type="ECO:0000313" key="14">
    <source>
        <dbReference type="EMBL" id="KAG9481991.1"/>
    </source>
</evidence>
<dbReference type="Proteomes" id="UP000770717">
    <property type="component" value="Unassembled WGS sequence"/>
</dbReference>
<comment type="subcellular location">
    <subcellularLocation>
        <location evidence="1">Nucleus</location>
        <location evidence="1">Nucleolus</location>
    </subcellularLocation>
</comment>
<dbReference type="InterPro" id="IPR057573">
    <property type="entry name" value="NOL9_N"/>
</dbReference>
<feature type="region of interest" description="Disordered" evidence="10">
    <location>
        <begin position="1"/>
        <end position="55"/>
    </location>
</feature>
<keyword evidence="7" id="KW-0067">ATP-binding</keyword>
<feature type="domain" description="Clp1 P-loop" evidence="11">
    <location>
        <begin position="250"/>
        <end position="409"/>
    </location>
</feature>
<keyword evidence="15" id="KW-1185">Reference proteome</keyword>
<proteinExistence type="inferred from homology"/>
<evidence type="ECO:0000256" key="3">
    <source>
        <dbReference type="ARBA" id="ARBA00022552"/>
    </source>
</evidence>
<dbReference type="Pfam" id="PF16575">
    <property type="entry name" value="CLP1_P"/>
    <property type="match status" value="1"/>
</dbReference>
<evidence type="ECO:0000256" key="7">
    <source>
        <dbReference type="ARBA" id="ARBA00022840"/>
    </source>
</evidence>
<dbReference type="OrthoDB" id="2405412at2759"/>